<evidence type="ECO:0000313" key="2">
    <source>
        <dbReference type="Proteomes" id="UP000030491"/>
    </source>
</evidence>
<comment type="caution">
    <text evidence="1">The sequence shown here is derived from an EMBL/GenBank/DDBJ whole genome shotgun (WGS) entry which is preliminary data.</text>
</comment>
<dbReference type="AlphaFoldDB" id="A0A0A1ZVK5"/>
<organism evidence="1 2">
    <name type="scientific">Prochlorococcus marinus str. MIT 9116</name>
    <dbReference type="NCBI Taxonomy" id="167544"/>
    <lineage>
        <taxon>Bacteria</taxon>
        <taxon>Bacillati</taxon>
        <taxon>Cyanobacteriota</taxon>
        <taxon>Cyanophyceae</taxon>
        <taxon>Synechococcales</taxon>
        <taxon>Prochlorococcaceae</taxon>
        <taxon>Prochlorococcus</taxon>
    </lineage>
</organism>
<protein>
    <submittedName>
        <fullName evidence="1">Uncharacterized protein</fullName>
    </submittedName>
</protein>
<gene>
    <name evidence="1" type="ORF">EU93_0583</name>
</gene>
<evidence type="ECO:0000313" key="1">
    <source>
        <dbReference type="EMBL" id="KGF92319.1"/>
    </source>
</evidence>
<reference evidence="2" key="1">
    <citation type="journal article" date="2014" name="Sci. Data">
        <title>Genomes of diverse isolates of the marine cyanobacterium Prochlorococcus.</title>
        <authorList>
            <person name="Biller S."/>
            <person name="Berube P."/>
            <person name="Thompson J."/>
            <person name="Kelly L."/>
            <person name="Roggensack S."/>
            <person name="Awad L."/>
            <person name="Roache-Johnson K."/>
            <person name="Ding H."/>
            <person name="Giovannoni S.J."/>
            <person name="Moore L.R."/>
            <person name="Chisholm S.W."/>
        </authorList>
    </citation>
    <scope>NUCLEOTIDE SEQUENCE [LARGE SCALE GENOMIC DNA]</scope>
</reference>
<sequence length="39" mass="4255">MYLFAVLGFFAAFIAFMKIGSNDFGITSGKSQSKDQKTS</sequence>
<dbReference type="Proteomes" id="UP000030491">
    <property type="component" value="Unassembled WGS sequence"/>
</dbReference>
<accession>A0A0A1ZVK5</accession>
<name>A0A0A1ZVK5_PROMR</name>
<proteinExistence type="predicted"/>
<dbReference type="EMBL" id="JNAJ01000008">
    <property type="protein sequence ID" value="KGF92319.1"/>
    <property type="molecule type" value="Genomic_DNA"/>
</dbReference>